<proteinExistence type="predicted"/>
<dbReference type="EMBL" id="JAMQON010000006">
    <property type="protein sequence ID" value="MDS0261300.1"/>
    <property type="molecule type" value="Genomic_DNA"/>
</dbReference>
<evidence type="ECO:0000259" key="1">
    <source>
        <dbReference type="Pfam" id="PF24035"/>
    </source>
</evidence>
<organism evidence="2 3">
    <name type="scientific">Haloarcula saliterrae</name>
    <dbReference type="NCBI Taxonomy" id="2950534"/>
    <lineage>
        <taxon>Archaea</taxon>
        <taxon>Methanobacteriati</taxon>
        <taxon>Methanobacteriota</taxon>
        <taxon>Stenosarchaea group</taxon>
        <taxon>Halobacteria</taxon>
        <taxon>Halobacteriales</taxon>
        <taxon>Haloarculaceae</taxon>
        <taxon>Haloarcula</taxon>
    </lineage>
</organism>
<reference evidence="2 3" key="1">
    <citation type="submission" date="2022-06" db="EMBL/GenBank/DDBJ databases">
        <title>Haloarcula sp. a new haloarchaeum isolate from saline soil.</title>
        <authorList>
            <person name="Strakova D."/>
            <person name="Galisteo C."/>
            <person name="Sanchez-Porro C."/>
            <person name="Ventosa A."/>
        </authorList>
    </citation>
    <scope>NUCLEOTIDE SEQUENCE [LARGE SCALE GENOMIC DNA]</scope>
    <source>
        <strain evidence="2 3">S1CR25-12</strain>
    </source>
</reference>
<dbReference type="Proteomes" id="UP001259659">
    <property type="component" value="Unassembled WGS sequence"/>
</dbReference>
<accession>A0ABU2FGA8</accession>
<comment type="caution">
    <text evidence="2">The sequence shown here is derived from an EMBL/GenBank/DDBJ whole genome shotgun (WGS) entry which is preliminary data.</text>
</comment>
<evidence type="ECO:0000313" key="2">
    <source>
        <dbReference type="EMBL" id="MDS0261300.1"/>
    </source>
</evidence>
<sequence length="108" mass="12079">MNSPDISHLDETARHRLLADDQRRFVIASLRVVPCGNETTLDELATTLDGMAQREAVPDAGYRQNLRCRLHHVHLPMLDDAGVIDYDSRTKQIRLGARGTATALAESW</sequence>
<keyword evidence="3" id="KW-1185">Reference proteome</keyword>
<feature type="domain" description="DUF7344" evidence="1">
    <location>
        <begin position="15"/>
        <end position="93"/>
    </location>
</feature>
<protein>
    <recommendedName>
        <fullName evidence="1">DUF7344 domain-containing protein</fullName>
    </recommendedName>
</protein>
<dbReference type="Pfam" id="PF24035">
    <property type="entry name" value="DUF7344"/>
    <property type="match status" value="1"/>
</dbReference>
<name>A0ABU2FGA8_9EURY</name>
<dbReference type="RefSeq" id="WP_310921116.1">
    <property type="nucleotide sequence ID" value="NZ_JAMQON010000006.1"/>
</dbReference>
<evidence type="ECO:0000313" key="3">
    <source>
        <dbReference type="Proteomes" id="UP001259659"/>
    </source>
</evidence>
<dbReference type="InterPro" id="IPR055768">
    <property type="entry name" value="DUF7344"/>
</dbReference>
<gene>
    <name evidence="2" type="ORF">NDI56_18020</name>
</gene>